<gene>
    <name evidence="13" type="ORF">OQ273_07605</name>
</gene>
<evidence type="ECO:0000259" key="12">
    <source>
        <dbReference type="Pfam" id="PF00266"/>
    </source>
</evidence>
<evidence type="ECO:0000256" key="4">
    <source>
        <dbReference type="ARBA" id="ARBA00013558"/>
    </source>
</evidence>
<keyword evidence="9" id="KW-0411">Iron-sulfur</keyword>
<evidence type="ECO:0000313" key="14">
    <source>
        <dbReference type="Proteomes" id="UP001151234"/>
    </source>
</evidence>
<comment type="caution">
    <text evidence="13">The sequence shown here is derived from an EMBL/GenBank/DDBJ whole genome shotgun (WGS) entry which is preliminary data.</text>
</comment>
<evidence type="ECO:0000256" key="8">
    <source>
        <dbReference type="ARBA" id="ARBA00023004"/>
    </source>
</evidence>
<keyword evidence="6" id="KW-0479">Metal-binding</keyword>
<dbReference type="GO" id="GO:0046872">
    <property type="term" value="F:metal ion binding"/>
    <property type="evidence" value="ECO:0007669"/>
    <property type="project" value="UniProtKB-KW"/>
</dbReference>
<evidence type="ECO:0000256" key="5">
    <source>
        <dbReference type="ARBA" id="ARBA00022679"/>
    </source>
</evidence>
<evidence type="ECO:0000256" key="9">
    <source>
        <dbReference type="ARBA" id="ARBA00023014"/>
    </source>
</evidence>
<name>A0A9X3UKL6_9HYPH</name>
<organism evidence="13 14">
    <name type="scientific">Hoeflea prorocentri</name>
    <dbReference type="NCBI Taxonomy" id="1922333"/>
    <lineage>
        <taxon>Bacteria</taxon>
        <taxon>Pseudomonadati</taxon>
        <taxon>Pseudomonadota</taxon>
        <taxon>Alphaproteobacteria</taxon>
        <taxon>Hyphomicrobiales</taxon>
        <taxon>Rhizobiaceae</taxon>
        <taxon>Hoeflea</taxon>
    </lineage>
</organism>
<dbReference type="InterPro" id="IPR000192">
    <property type="entry name" value="Aminotrans_V_dom"/>
</dbReference>
<evidence type="ECO:0000313" key="13">
    <source>
        <dbReference type="EMBL" id="MDA5398431.1"/>
    </source>
</evidence>
<evidence type="ECO:0000256" key="10">
    <source>
        <dbReference type="ARBA" id="ARBA00050776"/>
    </source>
</evidence>
<dbReference type="RefSeq" id="WP_267989853.1">
    <property type="nucleotide sequence ID" value="NZ_JAPJZI010000001.1"/>
</dbReference>
<evidence type="ECO:0000256" key="11">
    <source>
        <dbReference type="SAM" id="Coils"/>
    </source>
</evidence>
<dbReference type="AlphaFoldDB" id="A0A9X3UKL6"/>
<dbReference type="InterPro" id="IPR015424">
    <property type="entry name" value="PyrdxlP-dep_Trfase"/>
</dbReference>
<dbReference type="Gene3D" id="3.90.1150.10">
    <property type="entry name" value="Aspartate Aminotransferase, domain 1"/>
    <property type="match status" value="1"/>
</dbReference>
<evidence type="ECO:0000256" key="2">
    <source>
        <dbReference type="ARBA" id="ARBA00003120"/>
    </source>
</evidence>
<dbReference type="PANTHER" id="PTHR11601:SF34">
    <property type="entry name" value="CYSTEINE DESULFURASE"/>
    <property type="match status" value="1"/>
</dbReference>
<feature type="domain" description="Aminotransferase class V" evidence="12">
    <location>
        <begin position="6"/>
        <end position="368"/>
    </location>
</feature>
<keyword evidence="8" id="KW-0408">Iron</keyword>
<dbReference type="Gene3D" id="3.40.640.10">
    <property type="entry name" value="Type I PLP-dependent aspartate aminotransferase-like (Major domain)"/>
    <property type="match status" value="1"/>
</dbReference>
<feature type="coiled-coil region" evidence="11">
    <location>
        <begin position="253"/>
        <end position="280"/>
    </location>
</feature>
<dbReference type="PANTHER" id="PTHR11601">
    <property type="entry name" value="CYSTEINE DESULFURYLASE FAMILY MEMBER"/>
    <property type="match status" value="1"/>
</dbReference>
<protein>
    <recommendedName>
        <fullName evidence="4">Cysteine desulfurase</fullName>
    </recommendedName>
</protein>
<dbReference type="SUPFAM" id="SSF53383">
    <property type="entry name" value="PLP-dependent transferases"/>
    <property type="match status" value="1"/>
</dbReference>
<comment type="catalytic activity">
    <reaction evidence="10">
        <text>(sulfur carrier)-H + L-cysteine = (sulfur carrier)-SH + L-alanine</text>
        <dbReference type="Rhea" id="RHEA:43892"/>
        <dbReference type="Rhea" id="RHEA-COMP:14737"/>
        <dbReference type="Rhea" id="RHEA-COMP:14739"/>
        <dbReference type="ChEBI" id="CHEBI:29917"/>
        <dbReference type="ChEBI" id="CHEBI:35235"/>
        <dbReference type="ChEBI" id="CHEBI:57972"/>
        <dbReference type="ChEBI" id="CHEBI:64428"/>
        <dbReference type="EC" id="2.8.1.7"/>
    </reaction>
</comment>
<evidence type="ECO:0000256" key="7">
    <source>
        <dbReference type="ARBA" id="ARBA00022898"/>
    </source>
</evidence>
<dbReference type="InterPro" id="IPR015422">
    <property type="entry name" value="PyrdxlP-dep_Trfase_small"/>
</dbReference>
<dbReference type="InterPro" id="IPR015421">
    <property type="entry name" value="PyrdxlP-dep_Trfase_major"/>
</dbReference>
<dbReference type="PIRSF" id="PIRSF005572">
    <property type="entry name" value="NifS"/>
    <property type="match status" value="1"/>
</dbReference>
<evidence type="ECO:0000256" key="1">
    <source>
        <dbReference type="ARBA" id="ARBA00001933"/>
    </source>
</evidence>
<accession>A0A9X3UKL6</accession>
<dbReference type="Gene3D" id="1.10.260.50">
    <property type="match status" value="1"/>
</dbReference>
<proteinExistence type="inferred from homology"/>
<dbReference type="GO" id="GO:0051536">
    <property type="term" value="F:iron-sulfur cluster binding"/>
    <property type="evidence" value="ECO:0007669"/>
    <property type="project" value="UniProtKB-KW"/>
</dbReference>
<dbReference type="Proteomes" id="UP001151234">
    <property type="component" value="Unassembled WGS sequence"/>
</dbReference>
<dbReference type="InterPro" id="IPR016454">
    <property type="entry name" value="Cysteine_dSase"/>
</dbReference>
<keyword evidence="5" id="KW-0808">Transferase</keyword>
<comment type="cofactor">
    <cofactor evidence="1">
        <name>pyridoxal 5'-phosphate</name>
        <dbReference type="ChEBI" id="CHEBI:597326"/>
    </cofactor>
</comment>
<keyword evidence="14" id="KW-1185">Reference proteome</keyword>
<dbReference type="EMBL" id="JAPJZI010000001">
    <property type="protein sequence ID" value="MDA5398431.1"/>
    <property type="molecule type" value="Genomic_DNA"/>
</dbReference>
<evidence type="ECO:0000256" key="6">
    <source>
        <dbReference type="ARBA" id="ARBA00022723"/>
    </source>
</evidence>
<evidence type="ECO:0000256" key="3">
    <source>
        <dbReference type="ARBA" id="ARBA00006490"/>
    </source>
</evidence>
<dbReference type="Pfam" id="PF00266">
    <property type="entry name" value="Aminotran_5"/>
    <property type="match status" value="1"/>
</dbReference>
<comment type="function">
    <text evidence="2">Catalyzes the removal of elemental sulfur atoms from cysteine to produce alanine. Seems to participate in the biosynthesis of the nitrogenase metalloclusters by providing the inorganic sulfur required for the Fe-S core formation.</text>
</comment>
<reference evidence="13" key="1">
    <citation type="submission" date="2022-11" db="EMBL/GenBank/DDBJ databases">
        <title>Draft genome sequence of Hoeflea poritis E7-10 and Hoeflea prorocentri PM5-8, separated from scleractinian coral Porites lutea and marine dinoflagellate.</title>
        <authorList>
            <person name="Zhang G."/>
            <person name="Wei Q."/>
            <person name="Cai L."/>
        </authorList>
    </citation>
    <scope>NUCLEOTIDE SEQUENCE</scope>
    <source>
        <strain evidence="13">PM5-8</strain>
    </source>
</reference>
<keyword evidence="11" id="KW-0175">Coiled coil</keyword>
<keyword evidence="7" id="KW-0663">Pyridoxal phosphate</keyword>
<comment type="similarity">
    <text evidence="3">Belongs to the class-V pyridoxal-phosphate-dependent aminotransferase family. NifS/IscS subfamily.</text>
</comment>
<dbReference type="GO" id="GO:0031071">
    <property type="term" value="F:cysteine desulfurase activity"/>
    <property type="evidence" value="ECO:0007669"/>
    <property type="project" value="UniProtKB-EC"/>
</dbReference>
<sequence length="392" mass="40401">MKKPRIYMDYNATAPLLPQAREAMEEALALPGNPSSVHAEGRAARAVMDKARRQVAALAGASAACVTFTSGATEAAATVLTPHYKMGKADLAVSHLYVPAVEHPCILAGGRFGPEQITKLAVDSQGLVDLVALKTRLEDHDAASGLALVAIQLANNETGVLQPVAEAAAIIKEHGGILVVDAVQAGGRLAVDISALGADFLLLSSHKIGGPKGIGAVVSAGEIMMPVPLIPGGGQERGHRSGTESPAAAAGFGAAAEQALNDLEANARKIAADRDRLEAGIRQMAPDCIIHAGESPRLINTTFFSLPGLKAETAQIAFDLEGIAVSAGSACSSGKVGPSHVLAAMGKDADLGGIRVSIGLETSDAELTEFLRVFGKINEKRDKNRKEKTALV</sequence>